<protein>
    <submittedName>
        <fullName evidence="2">CDP-alcohol phosphatidyltransferase family protein</fullName>
    </submittedName>
</protein>
<feature type="transmembrane region" description="Helical" evidence="1">
    <location>
        <begin position="181"/>
        <end position="198"/>
    </location>
</feature>
<evidence type="ECO:0000313" key="3">
    <source>
        <dbReference type="Proteomes" id="UP001214250"/>
    </source>
</evidence>
<dbReference type="InterPro" id="IPR043130">
    <property type="entry name" value="CDP-OH_PTrfase_TM_dom"/>
</dbReference>
<gene>
    <name evidence="2" type="ORF">PQO03_11680</name>
</gene>
<dbReference type="RefSeq" id="WP_274153373.1">
    <property type="nucleotide sequence ID" value="NZ_CP117812.1"/>
</dbReference>
<evidence type="ECO:0000313" key="2">
    <source>
        <dbReference type="EMBL" id="WDE98502.1"/>
    </source>
</evidence>
<reference evidence="2 3" key="1">
    <citation type="submission" date="2023-02" db="EMBL/GenBank/DDBJ databases">
        <title>Genome sequence of Lentisphaera profundi SAORIC-696.</title>
        <authorList>
            <person name="Kim e."/>
            <person name="Cho J.-C."/>
            <person name="Choi A."/>
            <person name="Kang I."/>
        </authorList>
    </citation>
    <scope>NUCLEOTIDE SEQUENCE [LARGE SCALE GENOMIC DNA]</scope>
    <source>
        <strain evidence="2 3">SAORIC-696</strain>
    </source>
</reference>
<proteinExistence type="predicted"/>
<keyword evidence="1" id="KW-0472">Membrane</keyword>
<keyword evidence="1" id="KW-1133">Transmembrane helix</keyword>
<dbReference type="Proteomes" id="UP001214250">
    <property type="component" value="Chromosome 2"/>
</dbReference>
<dbReference type="EMBL" id="CP117812">
    <property type="protein sequence ID" value="WDE98502.1"/>
    <property type="molecule type" value="Genomic_DNA"/>
</dbReference>
<dbReference type="Pfam" id="PF01066">
    <property type="entry name" value="CDP-OH_P_transf"/>
    <property type="match status" value="1"/>
</dbReference>
<organism evidence="2 3">
    <name type="scientific">Lentisphaera profundi</name>
    <dbReference type="NCBI Taxonomy" id="1658616"/>
    <lineage>
        <taxon>Bacteria</taxon>
        <taxon>Pseudomonadati</taxon>
        <taxon>Lentisphaerota</taxon>
        <taxon>Lentisphaeria</taxon>
        <taxon>Lentisphaerales</taxon>
        <taxon>Lentisphaeraceae</taxon>
        <taxon>Lentisphaera</taxon>
    </lineage>
</organism>
<accession>A0ABY7W058</accession>
<name>A0ABY7W058_9BACT</name>
<dbReference type="InterPro" id="IPR000462">
    <property type="entry name" value="CDP-OH_P_trans"/>
</dbReference>
<evidence type="ECO:0000256" key="1">
    <source>
        <dbReference type="SAM" id="Phobius"/>
    </source>
</evidence>
<sequence length="213" mass="23269">MSSTINRRPLKTRSNNLAVTFAKWISSKNITPNQISILSIVAAAIASYSLLQTQNNEFRSFWLIISVVFIQGRLLCNLLDGMVAVEGGKGTPAGELFNDIPDRIADSIILIALGYTVNFPMMGWCAALIAVMTAYVRVLAISTGAPTSFTGPMAKPHRMALVSFACLLSCFESSFTEVGNTLYISLLILIIGSIITVYRRTIMAYKFLEGKVK</sequence>
<dbReference type="Gene3D" id="1.20.120.1760">
    <property type="match status" value="1"/>
</dbReference>
<keyword evidence="3" id="KW-1185">Reference proteome</keyword>
<keyword evidence="1" id="KW-0812">Transmembrane</keyword>